<evidence type="ECO:0000313" key="1">
    <source>
        <dbReference type="EMBL" id="KAF9950628.1"/>
    </source>
</evidence>
<organism evidence="1 2">
    <name type="scientific">Mortierella alpina</name>
    <name type="common">Oleaginous fungus</name>
    <name type="synonym">Mortierella renispora</name>
    <dbReference type="NCBI Taxonomy" id="64518"/>
    <lineage>
        <taxon>Eukaryota</taxon>
        <taxon>Fungi</taxon>
        <taxon>Fungi incertae sedis</taxon>
        <taxon>Mucoromycota</taxon>
        <taxon>Mortierellomycotina</taxon>
        <taxon>Mortierellomycetes</taxon>
        <taxon>Mortierellales</taxon>
        <taxon>Mortierellaceae</taxon>
        <taxon>Mortierella</taxon>
    </lineage>
</organism>
<evidence type="ECO:0000313" key="2">
    <source>
        <dbReference type="Proteomes" id="UP000738359"/>
    </source>
</evidence>
<gene>
    <name evidence="1" type="ORF">BGZ70_001292</name>
</gene>
<comment type="caution">
    <text evidence="1">The sequence shown here is derived from an EMBL/GenBank/DDBJ whole genome shotgun (WGS) entry which is preliminary data.</text>
</comment>
<name>A0A9P6LXR0_MORAP</name>
<accession>A0A9P6LXR0</accession>
<dbReference type="AlphaFoldDB" id="A0A9P6LXR0"/>
<keyword evidence="2" id="KW-1185">Reference proteome</keyword>
<protein>
    <submittedName>
        <fullName evidence="1">Uncharacterized protein</fullName>
    </submittedName>
</protein>
<proteinExistence type="predicted"/>
<dbReference type="Proteomes" id="UP000738359">
    <property type="component" value="Unassembled WGS sequence"/>
</dbReference>
<dbReference type="OrthoDB" id="2440126at2759"/>
<dbReference type="EMBL" id="JAAAHY010001282">
    <property type="protein sequence ID" value="KAF9950628.1"/>
    <property type="molecule type" value="Genomic_DNA"/>
</dbReference>
<reference evidence="1" key="1">
    <citation type="journal article" date="2020" name="Fungal Divers.">
        <title>Resolving the Mortierellaceae phylogeny through synthesis of multi-gene phylogenetics and phylogenomics.</title>
        <authorList>
            <person name="Vandepol N."/>
            <person name="Liber J."/>
            <person name="Desiro A."/>
            <person name="Na H."/>
            <person name="Kennedy M."/>
            <person name="Barry K."/>
            <person name="Grigoriev I.V."/>
            <person name="Miller A.N."/>
            <person name="O'Donnell K."/>
            <person name="Stajich J.E."/>
            <person name="Bonito G."/>
        </authorList>
    </citation>
    <scope>NUCLEOTIDE SEQUENCE</scope>
    <source>
        <strain evidence="1">CK1249</strain>
    </source>
</reference>
<sequence length="171" mass="19314">MEGHCGVVSAVAQQCLEEDLFTISKNQEAVFSEIKQKLGQGSVLDIRGLRRHCSRCRDDLEEAYEKGDWPADQAEDRKERMKIMQIMEFICDEIIAMQRVSKASKHEDVIVGRGLAGILHERDLVPALYQEDRLVVESGFGLTDHNVRSRKIDTMHQLCLEGNSKPVGMTA</sequence>